<dbReference type="AlphaFoldDB" id="A0AAW1RFB2"/>
<name>A0AAW1RFB2_9CHLO</name>
<proteinExistence type="predicted"/>
<dbReference type="EMBL" id="JALJOV010002285">
    <property type="protein sequence ID" value="KAK9831917.1"/>
    <property type="molecule type" value="Genomic_DNA"/>
</dbReference>
<gene>
    <name evidence="1" type="ORF">WJX84_008548</name>
</gene>
<sequence length="167" mass="18288">MPHVSMVFAAKPVLSTKAASGEAPPCTLAANSEELDIEDMVAEEDGPGPVPGLFLVRAETEVELPVVFSTMAGAPSHSDTAFDIGSTMRFYQANFRDHELLAAREIAYGHREDLRKILLDVGDSPDKMLEEDEGQQSHQVGPVMESLKEFRILPRAESLKCVRNSTF</sequence>
<organism evidence="1 2">
    <name type="scientific">Apatococcus fuscideae</name>
    <dbReference type="NCBI Taxonomy" id="2026836"/>
    <lineage>
        <taxon>Eukaryota</taxon>
        <taxon>Viridiplantae</taxon>
        <taxon>Chlorophyta</taxon>
        <taxon>core chlorophytes</taxon>
        <taxon>Trebouxiophyceae</taxon>
        <taxon>Chlorellales</taxon>
        <taxon>Chlorellaceae</taxon>
        <taxon>Apatococcus</taxon>
    </lineage>
</organism>
<evidence type="ECO:0000313" key="2">
    <source>
        <dbReference type="Proteomes" id="UP001485043"/>
    </source>
</evidence>
<reference evidence="1 2" key="1">
    <citation type="journal article" date="2024" name="Nat. Commun.">
        <title>Phylogenomics reveals the evolutionary origins of lichenization in chlorophyte algae.</title>
        <authorList>
            <person name="Puginier C."/>
            <person name="Libourel C."/>
            <person name="Otte J."/>
            <person name="Skaloud P."/>
            <person name="Haon M."/>
            <person name="Grisel S."/>
            <person name="Petersen M."/>
            <person name="Berrin J.G."/>
            <person name="Delaux P.M."/>
            <person name="Dal Grande F."/>
            <person name="Keller J."/>
        </authorList>
    </citation>
    <scope>NUCLEOTIDE SEQUENCE [LARGE SCALE GENOMIC DNA]</scope>
    <source>
        <strain evidence="1 2">SAG 2523</strain>
    </source>
</reference>
<evidence type="ECO:0000313" key="1">
    <source>
        <dbReference type="EMBL" id="KAK9831917.1"/>
    </source>
</evidence>
<comment type="caution">
    <text evidence="1">The sequence shown here is derived from an EMBL/GenBank/DDBJ whole genome shotgun (WGS) entry which is preliminary data.</text>
</comment>
<dbReference type="Proteomes" id="UP001485043">
    <property type="component" value="Unassembled WGS sequence"/>
</dbReference>
<protein>
    <submittedName>
        <fullName evidence="1">Uncharacterized protein</fullName>
    </submittedName>
</protein>
<keyword evidence="2" id="KW-1185">Reference proteome</keyword>
<accession>A0AAW1RFB2</accession>